<keyword evidence="2" id="KW-1185">Reference proteome</keyword>
<accession>A0ABQ8TM02</accession>
<gene>
    <name evidence="1" type="ORF">ANN_09694</name>
</gene>
<sequence>MSPWGARSRGASELKGKLTYIKSHFVSISPAIAHFRIKGMALVDSVALLKKIEVDMDSGLGEVGKMVASKLKRVLEKNAGFNKLCRISKVLSGDVLDTSDIKQELTPNNLVYLKYAPIVSSDVESSFCMYKSILADNGWSFTFDHLRMFTVIYCNAE</sequence>
<proteinExistence type="predicted"/>
<name>A0ABQ8TM02_PERAM</name>
<dbReference type="Proteomes" id="UP001148838">
    <property type="component" value="Unassembled WGS sequence"/>
</dbReference>
<evidence type="ECO:0000313" key="1">
    <source>
        <dbReference type="EMBL" id="KAJ4447686.1"/>
    </source>
</evidence>
<dbReference type="EMBL" id="JAJSOF020000005">
    <property type="protein sequence ID" value="KAJ4447686.1"/>
    <property type="molecule type" value="Genomic_DNA"/>
</dbReference>
<organism evidence="1 2">
    <name type="scientific">Periplaneta americana</name>
    <name type="common">American cockroach</name>
    <name type="synonym">Blatta americana</name>
    <dbReference type="NCBI Taxonomy" id="6978"/>
    <lineage>
        <taxon>Eukaryota</taxon>
        <taxon>Metazoa</taxon>
        <taxon>Ecdysozoa</taxon>
        <taxon>Arthropoda</taxon>
        <taxon>Hexapoda</taxon>
        <taxon>Insecta</taxon>
        <taxon>Pterygota</taxon>
        <taxon>Neoptera</taxon>
        <taxon>Polyneoptera</taxon>
        <taxon>Dictyoptera</taxon>
        <taxon>Blattodea</taxon>
        <taxon>Blattoidea</taxon>
        <taxon>Blattidae</taxon>
        <taxon>Blattinae</taxon>
        <taxon>Periplaneta</taxon>
    </lineage>
</organism>
<comment type="caution">
    <text evidence="1">The sequence shown here is derived from an EMBL/GenBank/DDBJ whole genome shotgun (WGS) entry which is preliminary data.</text>
</comment>
<reference evidence="1 2" key="1">
    <citation type="journal article" date="2022" name="Allergy">
        <title>Genome assembly and annotation of Periplaneta americana reveal a comprehensive cockroach allergen profile.</title>
        <authorList>
            <person name="Wang L."/>
            <person name="Xiong Q."/>
            <person name="Saelim N."/>
            <person name="Wang L."/>
            <person name="Nong W."/>
            <person name="Wan A.T."/>
            <person name="Shi M."/>
            <person name="Liu X."/>
            <person name="Cao Q."/>
            <person name="Hui J.H.L."/>
            <person name="Sookrung N."/>
            <person name="Leung T.F."/>
            <person name="Tungtrongchitr A."/>
            <person name="Tsui S.K.W."/>
        </authorList>
    </citation>
    <scope>NUCLEOTIDE SEQUENCE [LARGE SCALE GENOMIC DNA]</scope>
    <source>
        <strain evidence="1">PWHHKU_190912</strain>
    </source>
</reference>
<evidence type="ECO:0000313" key="2">
    <source>
        <dbReference type="Proteomes" id="UP001148838"/>
    </source>
</evidence>
<protein>
    <submittedName>
        <fullName evidence="1">Uncharacterized protein</fullName>
    </submittedName>
</protein>